<feature type="region of interest" description="Disordered" evidence="1">
    <location>
        <begin position="227"/>
        <end position="287"/>
    </location>
</feature>
<feature type="chain" id="PRO_5042948133" description="C2 domain-containing protein" evidence="2">
    <location>
        <begin position="26"/>
        <end position="572"/>
    </location>
</feature>
<evidence type="ECO:0000313" key="5">
    <source>
        <dbReference type="Proteomes" id="UP001346149"/>
    </source>
</evidence>
<dbReference type="EMBL" id="JAXQNO010000018">
    <property type="protein sequence ID" value="KAK4776535.1"/>
    <property type="molecule type" value="Genomic_DNA"/>
</dbReference>
<dbReference type="InterPro" id="IPR000008">
    <property type="entry name" value="C2_dom"/>
</dbReference>
<sequence length="572" mass="62814">MAHGVMNYICFIMPSYLLAVVPSDGDEKVKNSSSFTLITVRLIKSNGKKYRRSVMSSIILNPFQLLELNIISAQDLAVVGRSMRTYAVAWVHPNRKLSTRVDSRGRNNPTWNDKFVFRVDEEFLTSDTSGVMIEVYAVHWFKDVLIGRVRLLVGNIIPPPSRSFRPPRHNHGGMRFASLQVRRASGRPQGILNIGVTVHDSSMRSMPLYRLLSTSLVGYSNLIEDPDPYYHSHSHSHNHQQKQEEANKQGDQHQQQHQTKNQNKPPKNKAITKPELRRTKSDTSSMHAMKILKRKVSFREKPNSVINVSEVASSMAQKKHNRKGSASLPSSMVNASASTSSALFAFQNPGRKVRKGRVAGNTPANKGSEVSASGLKTPTVNRSKWVQKVDITAAGSPRNPTAVPGKSKWVQRVVNNNNNNIVKAAPPKNLALETAGKLHITESELGPSPSEVAAAVAAKLKHHRMQMNDGECSAVGGLSLVGSEEGLQSKLERWRMELPPVYDRGEYSVGMQRSSGNENTSSKVSRGSKHRRSKRQADAGAAGGGGLFSCVSNICGCECAIVCGQDSSGLER</sequence>
<feature type="compositionally biased region" description="Polar residues" evidence="1">
    <location>
        <begin position="511"/>
        <end position="525"/>
    </location>
</feature>
<keyword evidence="2" id="KW-0732">Signal</keyword>
<accession>A0AAN7L0N0</accession>
<feature type="region of interest" description="Disordered" evidence="1">
    <location>
        <begin position="313"/>
        <end position="332"/>
    </location>
</feature>
<proteinExistence type="predicted"/>
<feature type="region of interest" description="Disordered" evidence="1">
    <location>
        <begin position="353"/>
        <end position="375"/>
    </location>
</feature>
<dbReference type="Proteomes" id="UP001346149">
    <property type="component" value="Unassembled WGS sequence"/>
</dbReference>
<feature type="signal peptide" evidence="2">
    <location>
        <begin position="1"/>
        <end position="25"/>
    </location>
</feature>
<dbReference type="PANTHER" id="PTHR32246">
    <property type="entry name" value="INGRESSION PROTEIN FIC1"/>
    <property type="match status" value="1"/>
</dbReference>
<feature type="compositionally biased region" description="Low complexity" evidence="1">
    <location>
        <begin position="252"/>
        <end position="269"/>
    </location>
</feature>
<name>A0AAN7L0N0_TRANT</name>
<dbReference type="Gene3D" id="2.60.40.150">
    <property type="entry name" value="C2 domain"/>
    <property type="match status" value="1"/>
</dbReference>
<feature type="compositionally biased region" description="Polar residues" evidence="1">
    <location>
        <begin position="362"/>
        <end position="375"/>
    </location>
</feature>
<evidence type="ECO:0000259" key="3">
    <source>
        <dbReference type="PROSITE" id="PS50004"/>
    </source>
</evidence>
<dbReference type="Pfam" id="PF00168">
    <property type="entry name" value="C2"/>
    <property type="match status" value="1"/>
</dbReference>
<dbReference type="SUPFAM" id="SSF49562">
    <property type="entry name" value="C2 domain (Calcium/lipid-binding domain, CaLB)"/>
    <property type="match status" value="1"/>
</dbReference>
<feature type="compositionally biased region" description="Basic and acidic residues" evidence="1">
    <location>
        <begin position="241"/>
        <end position="251"/>
    </location>
</feature>
<evidence type="ECO:0000256" key="1">
    <source>
        <dbReference type="SAM" id="MobiDB-lite"/>
    </source>
</evidence>
<evidence type="ECO:0000313" key="4">
    <source>
        <dbReference type="EMBL" id="KAK4776535.1"/>
    </source>
</evidence>
<dbReference type="SMART" id="SM00239">
    <property type="entry name" value="C2"/>
    <property type="match status" value="1"/>
</dbReference>
<dbReference type="PANTHER" id="PTHR32246:SF143">
    <property type="entry name" value="CALCIUM-DEPENDENT LIPID-BINDING (CALB DOMAIN) FAMILY PROTEIN"/>
    <property type="match status" value="1"/>
</dbReference>
<organism evidence="4 5">
    <name type="scientific">Trapa natans</name>
    <name type="common">Water chestnut</name>
    <dbReference type="NCBI Taxonomy" id="22666"/>
    <lineage>
        <taxon>Eukaryota</taxon>
        <taxon>Viridiplantae</taxon>
        <taxon>Streptophyta</taxon>
        <taxon>Embryophyta</taxon>
        <taxon>Tracheophyta</taxon>
        <taxon>Spermatophyta</taxon>
        <taxon>Magnoliopsida</taxon>
        <taxon>eudicotyledons</taxon>
        <taxon>Gunneridae</taxon>
        <taxon>Pentapetalae</taxon>
        <taxon>rosids</taxon>
        <taxon>malvids</taxon>
        <taxon>Myrtales</taxon>
        <taxon>Lythraceae</taxon>
        <taxon>Trapa</taxon>
    </lineage>
</organism>
<feature type="domain" description="C2" evidence="3">
    <location>
        <begin position="45"/>
        <end position="166"/>
    </location>
</feature>
<gene>
    <name evidence="4" type="ORF">SAY86_005223</name>
</gene>
<feature type="compositionally biased region" description="Basic and acidic residues" evidence="1">
    <location>
        <begin position="272"/>
        <end position="281"/>
    </location>
</feature>
<dbReference type="GO" id="GO:0006952">
    <property type="term" value="P:defense response"/>
    <property type="evidence" value="ECO:0007669"/>
    <property type="project" value="InterPro"/>
</dbReference>
<feature type="region of interest" description="Disordered" evidence="1">
    <location>
        <begin position="507"/>
        <end position="542"/>
    </location>
</feature>
<dbReference type="InterPro" id="IPR035892">
    <property type="entry name" value="C2_domain_sf"/>
</dbReference>
<reference evidence="4 5" key="1">
    <citation type="journal article" date="2023" name="Hortic Res">
        <title>Pangenome of water caltrop reveals structural variations and asymmetric subgenome divergence after allopolyploidization.</title>
        <authorList>
            <person name="Zhang X."/>
            <person name="Chen Y."/>
            <person name="Wang L."/>
            <person name="Yuan Y."/>
            <person name="Fang M."/>
            <person name="Shi L."/>
            <person name="Lu R."/>
            <person name="Comes H.P."/>
            <person name="Ma Y."/>
            <person name="Chen Y."/>
            <person name="Huang G."/>
            <person name="Zhou Y."/>
            <person name="Zheng Z."/>
            <person name="Qiu Y."/>
        </authorList>
    </citation>
    <scope>NUCLEOTIDE SEQUENCE [LARGE SCALE GENOMIC DNA]</scope>
    <source>
        <strain evidence="4">F231</strain>
    </source>
</reference>
<comment type="caution">
    <text evidence="4">The sequence shown here is derived from an EMBL/GenBank/DDBJ whole genome shotgun (WGS) entry which is preliminary data.</text>
</comment>
<keyword evidence="5" id="KW-1185">Reference proteome</keyword>
<evidence type="ECO:0000256" key="2">
    <source>
        <dbReference type="SAM" id="SignalP"/>
    </source>
</evidence>
<dbReference type="CDD" id="cd04051">
    <property type="entry name" value="C2_SRC2_like"/>
    <property type="match status" value="1"/>
</dbReference>
<dbReference type="PROSITE" id="PS50004">
    <property type="entry name" value="C2"/>
    <property type="match status" value="1"/>
</dbReference>
<dbReference type="InterPro" id="IPR044750">
    <property type="entry name" value="C2_SRC2/BAP"/>
</dbReference>
<protein>
    <recommendedName>
        <fullName evidence="3">C2 domain-containing protein</fullName>
    </recommendedName>
</protein>
<dbReference type="AlphaFoldDB" id="A0AAN7L0N0"/>